<organism evidence="2 3">
    <name type="scientific">Pseudoxanthomonas winnipegensis</name>
    <dbReference type="NCBI Taxonomy" id="2480810"/>
    <lineage>
        <taxon>Bacteria</taxon>
        <taxon>Pseudomonadati</taxon>
        <taxon>Pseudomonadota</taxon>
        <taxon>Gammaproteobacteria</taxon>
        <taxon>Lysobacterales</taxon>
        <taxon>Lysobacteraceae</taxon>
        <taxon>Pseudoxanthomonas</taxon>
    </lineage>
</organism>
<dbReference type="EMBL" id="SHMG01000002">
    <property type="protein sequence ID" value="TAA45666.1"/>
    <property type="molecule type" value="Genomic_DNA"/>
</dbReference>
<reference evidence="2 3" key="1">
    <citation type="submission" date="2019-02" db="EMBL/GenBank/DDBJ databases">
        <title>WGS of Pseudoxanthomonas species novum from clinical isolates.</title>
        <authorList>
            <person name="Bernier A.-M."/>
            <person name="Bernard K."/>
            <person name="Vachon A."/>
        </authorList>
    </citation>
    <scope>NUCLEOTIDE SEQUENCE [LARGE SCALE GENOMIC DNA]</scope>
    <source>
        <strain evidence="2 3">NML130969</strain>
    </source>
</reference>
<dbReference type="OrthoDB" id="6049610at2"/>
<proteinExistence type="predicted"/>
<sequence>MRIEEILAALIDEEGLTLQATAARVRAAGAPNVKYQHLQHLLNGGKRPPVFLPQLAKAFGMSTEEFLAWRPGHPRATTSTHYVNGTGDTPPSQAVQLEPEILASSYQLVRLAHRAMELAFDPEDVNDARIILLAYNYLAARAERNVTPDNLVDFTEYLRKRRTAQGSYEEGSSSTRSTRGRARRQGA</sequence>
<dbReference type="RefSeq" id="WP_130533758.1">
    <property type="nucleotide sequence ID" value="NZ_SHMG01000002.1"/>
</dbReference>
<evidence type="ECO:0000313" key="2">
    <source>
        <dbReference type="EMBL" id="TAA45666.1"/>
    </source>
</evidence>
<dbReference type="AlphaFoldDB" id="A0A4Q8M8R5"/>
<name>A0A4Q8M8R5_9GAMM</name>
<feature type="compositionally biased region" description="Basic residues" evidence="1">
    <location>
        <begin position="178"/>
        <end position="187"/>
    </location>
</feature>
<accession>A0A4Q8M8R5</accession>
<comment type="caution">
    <text evidence="2">The sequence shown here is derived from an EMBL/GenBank/DDBJ whole genome shotgun (WGS) entry which is preliminary data.</text>
</comment>
<gene>
    <name evidence="2" type="ORF">EA655_05635</name>
</gene>
<dbReference type="CDD" id="cd00093">
    <property type="entry name" value="HTH_XRE"/>
    <property type="match status" value="1"/>
</dbReference>
<evidence type="ECO:0000256" key="1">
    <source>
        <dbReference type="SAM" id="MobiDB-lite"/>
    </source>
</evidence>
<protein>
    <submittedName>
        <fullName evidence="2">XRE family transcriptional regulator</fullName>
    </submittedName>
</protein>
<evidence type="ECO:0000313" key="3">
    <source>
        <dbReference type="Proteomes" id="UP000294164"/>
    </source>
</evidence>
<feature type="compositionally biased region" description="Low complexity" evidence="1">
    <location>
        <begin position="166"/>
        <end position="177"/>
    </location>
</feature>
<feature type="region of interest" description="Disordered" evidence="1">
    <location>
        <begin position="163"/>
        <end position="187"/>
    </location>
</feature>
<dbReference type="InterPro" id="IPR001387">
    <property type="entry name" value="Cro/C1-type_HTH"/>
</dbReference>
<dbReference type="Proteomes" id="UP000294164">
    <property type="component" value="Unassembled WGS sequence"/>
</dbReference>